<evidence type="ECO:0000313" key="2">
    <source>
        <dbReference type="Proteomes" id="UP000298284"/>
    </source>
</evidence>
<dbReference type="OrthoDB" id="1123441at2"/>
<name>A0A4Z0MMF8_9BACT</name>
<sequence length="245" mass="27433">MPNKQLPIRISPHALLATLVEVRYTLRKPLELALGEFGQVLQPDFVYEHQLMELVKQQTKEEAEPLFHGQGISVRIRPEGLLFNCVSATATPPPGSNGDYLGWTRYFELIQEVLTRLQSTNAVAEYSGLAVRYVNALPGIELNKQLQIQLPTLGSLPEPDSTFYQATFSDELGFRIALQLTDRQPVPGQTGLSSVFDITVRAATPQIELPTLFARLDQAHTREKEIFFGLLDEAFLAQLDPVYPE</sequence>
<proteinExistence type="predicted"/>
<keyword evidence="2" id="KW-1185">Reference proteome</keyword>
<gene>
    <name evidence="1" type="ORF">EU557_13505</name>
</gene>
<reference evidence="1 2" key="1">
    <citation type="submission" date="2019-04" db="EMBL/GenBank/DDBJ databases">
        <authorList>
            <person name="Feng G."/>
            <person name="Zhang J."/>
            <person name="Zhu H."/>
        </authorList>
    </citation>
    <scope>NUCLEOTIDE SEQUENCE [LARGE SCALE GENOMIC DNA]</scope>
    <source>
        <strain evidence="1 2">JCM 19491</strain>
    </source>
</reference>
<dbReference type="NCBIfam" id="TIGR04255">
    <property type="entry name" value="sporadTIGR04255"/>
    <property type="match status" value="1"/>
</dbReference>
<comment type="caution">
    <text evidence="1">The sequence shown here is derived from an EMBL/GenBank/DDBJ whole genome shotgun (WGS) entry which is preliminary data.</text>
</comment>
<dbReference type="Proteomes" id="UP000298284">
    <property type="component" value="Unassembled WGS sequence"/>
</dbReference>
<dbReference type="InterPro" id="IPR026349">
    <property type="entry name" value="CHP04255"/>
</dbReference>
<dbReference type="EMBL" id="SRKZ01000003">
    <property type="protein sequence ID" value="TGD80814.1"/>
    <property type="molecule type" value="Genomic_DNA"/>
</dbReference>
<evidence type="ECO:0000313" key="1">
    <source>
        <dbReference type="EMBL" id="TGD80814.1"/>
    </source>
</evidence>
<protein>
    <submittedName>
        <fullName evidence="1">TIGR04255 family protein</fullName>
    </submittedName>
</protein>
<dbReference type="AlphaFoldDB" id="A0A4Z0MMF8"/>
<accession>A0A4Z0MMF8</accession>
<dbReference type="RefSeq" id="WP_135530956.1">
    <property type="nucleotide sequence ID" value="NZ_SRKZ01000003.1"/>
</dbReference>
<organism evidence="1 2">
    <name type="scientific">Hymenobacter wooponensis</name>
    <dbReference type="NCBI Taxonomy" id="1525360"/>
    <lineage>
        <taxon>Bacteria</taxon>
        <taxon>Pseudomonadati</taxon>
        <taxon>Bacteroidota</taxon>
        <taxon>Cytophagia</taxon>
        <taxon>Cytophagales</taxon>
        <taxon>Hymenobacteraceae</taxon>
        <taxon>Hymenobacter</taxon>
    </lineage>
</organism>